<feature type="transmembrane region" description="Helical" evidence="14">
    <location>
        <begin position="189"/>
        <end position="215"/>
    </location>
</feature>
<accession>A0A9E8ZCP8</accession>
<dbReference type="InterPro" id="IPR046342">
    <property type="entry name" value="CBS_dom_sf"/>
</dbReference>
<dbReference type="CDD" id="cd04639">
    <property type="entry name" value="CBS_pair_peptidase_M50"/>
    <property type="match status" value="1"/>
</dbReference>
<evidence type="ECO:0000256" key="6">
    <source>
        <dbReference type="ARBA" id="ARBA00022723"/>
    </source>
</evidence>
<evidence type="ECO:0000313" key="19">
    <source>
        <dbReference type="EMBL" id="WAL60441.1"/>
    </source>
</evidence>
<evidence type="ECO:0000256" key="9">
    <source>
        <dbReference type="ARBA" id="ARBA00022833"/>
    </source>
</evidence>
<dbReference type="PROSITE" id="PS51371">
    <property type="entry name" value="CBS"/>
    <property type="match status" value="1"/>
</dbReference>
<dbReference type="AlphaFoldDB" id="A0A9E8ZCP8"/>
<feature type="transmembrane region" description="Helical" evidence="14">
    <location>
        <begin position="45"/>
        <end position="63"/>
    </location>
</feature>
<feature type="transmembrane region" description="Helical" evidence="14">
    <location>
        <begin position="7"/>
        <end position="33"/>
    </location>
</feature>
<feature type="binding site" evidence="16">
    <location>
        <position position="160"/>
    </location>
    <ligand>
        <name>Zn(2+)</name>
        <dbReference type="ChEBI" id="CHEBI:29105"/>
        <note>catalytic</note>
    </ligand>
</feature>
<evidence type="ECO:0000256" key="13">
    <source>
        <dbReference type="ARBA" id="ARBA00023136"/>
    </source>
</evidence>
<sequence length="400" mass="43292">MRSGWRIGALFGIPLLLDSSWFIILGLITFLYGARWQQEDWGADWGWIAGFAAALLLFVSVLLHELGHSLVAKAQGIQVNSITLFVFGGIASIDRESKTPGQAFQVAIAGPAVSLALAIVLFGVSRSLPLSPPVREVVDLLWGINLVLALFNMIPGLPLDGGQVLKALIWKVTGNRLQGIRWAARVGQLLGWTAIILGVTAYLTSFSFGALWLALIGWFGVRNATAYGQVTDLQEALLQLTASDAMTREFRVLDANLTLRQFADDYLLSETSHSTVYYAASNGRYRGLVGAEDLHHVERSLWETQTLQTIVHPLSDIPSVSESTALTEVVNVMETQEIRRVTVLSPAGAVAGVIDRGDIVRAIATKLNISVPDSLIQQIKEEGAYPPGLQIPALAKAATD</sequence>
<keyword evidence="3 14" id="KW-1003">Cell membrane</keyword>
<comment type="subcellular location">
    <subcellularLocation>
        <location evidence="1 14">Cell membrane</location>
        <topology evidence="1 14">Multi-pass membrane protein</topology>
    </subcellularLocation>
</comment>
<dbReference type="Pfam" id="PF02163">
    <property type="entry name" value="Peptidase_M50"/>
    <property type="match status" value="2"/>
</dbReference>
<comment type="cofactor">
    <cofactor evidence="14 16">
        <name>Zn(2+)</name>
        <dbReference type="ChEBI" id="CHEBI:29105"/>
    </cofactor>
    <text evidence="14 16">Binds 1 zinc ion per subunit.</text>
</comment>
<feature type="binding site" evidence="16">
    <location>
        <position position="64"/>
    </location>
    <ligand>
        <name>Zn(2+)</name>
        <dbReference type="ChEBI" id="CHEBI:29105"/>
        <note>catalytic</note>
    </ligand>
</feature>
<feature type="transmembrane region" description="Helical" evidence="14">
    <location>
        <begin position="137"/>
        <end position="154"/>
    </location>
</feature>
<feature type="transmembrane region" description="Helical" evidence="14">
    <location>
        <begin position="70"/>
        <end position="91"/>
    </location>
</feature>
<dbReference type="InterPro" id="IPR016483">
    <property type="entry name" value="UCP006404_Pept_M50_CBS"/>
</dbReference>
<dbReference type="PANTHER" id="PTHR39188:SF3">
    <property type="entry name" value="STAGE IV SPORULATION PROTEIN FB"/>
    <property type="match status" value="1"/>
</dbReference>
<dbReference type="PIRSF" id="PIRSF006404">
    <property type="entry name" value="UCP006404_Pept_M50_CBS"/>
    <property type="match status" value="1"/>
</dbReference>
<dbReference type="SUPFAM" id="SSF54631">
    <property type="entry name" value="CBS-domain pair"/>
    <property type="match status" value="1"/>
</dbReference>
<keyword evidence="5 14" id="KW-0812">Transmembrane</keyword>
<protein>
    <recommendedName>
        <fullName evidence="14">Zinc metalloprotease</fullName>
    </recommendedName>
</protein>
<feature type="transmembrane region" description="Helical" evidence="14">
    <location>
        <begin position="103"/>
        <end position="125"/>
    </location>
</feature>
<dbReference type="SMART" id="SM00116">
    <property type="entry name" value="CBS"/>
    <property type="match status" value="1"/>
</dbReference>
<keyword evidence="8 14" id="KW-0378">Hydrolase</keyword>
<evidence type="ECO:0000256" key="15">
    <source>
        <dbReference type="PIRSR" id="PIRSR006404-1"/>
    </source>
</evidence>
<evidence type="ECO:0000256" key="2">
    <source>
        <dbReference type="ARBA" id="ARBA00007931"/>
    </source>
</evidence>
<evidence type="ECO:0000313" key="20">
    <source>
        <dbReference type="Proteomes" id="UP001163152"/>
    </source>
</evidence>
<dbReference type="GO" id="GO:0006508">
    <property type="term" value="P:proteolysis"/>
    <property type="evidence" value="ECO:0007669"/>
    <property type="project" value="UniProtKB-KW"/>
</dbReference>
<keyword evidence="9 14" id="KW-0862">Zinc</keyword>
<dbReference type="KEGG" id="tsin:OXH18_00155"/>
<evidence type="ECO:0000256" key="17">
    <source>
        <dbReference type="PROSITE-ProRule" id="PRU00703"/>
    </source>
</evidence>
<dbReference type="GO" id="GO:0046872">
    <property type="term" value="F:metal ion binding"/>
    <property type="evidence" value="ECO:0007669"/>
    <property type="project" value="UniProtKB-UniRule"/>
</dbReference>
<dbReference type="RefSeq" id="WP_268610341.1">
    <property type="nucleotide sequence ID" value="NZ_CP113797.1"/>
</dbReference>
<name>A0A9E8ZCP8_9CYAN</name>
<dbReference type="Pfam" id="PF00571">
    <property type="entry name" value="CBS"/>
    <property type="match status" value="1"/>
</dbReference>
<proteinExistence type="inferred from homology"/>
<dbReference type="EMBL" id="CP113797">
    <property type="protein sequence ID" value="WAL60441.1"/>
    <property type="molecule type" value="Genomic_DNA"/>
</dbReference>
<keyword evidence="10 14" id="KW-1133">Transmembrane helix</keyword>
<evidence type="ECO:0000256" key="4">
    <source>
        <dbReference type="ARBA" id="ARBA00022670"/>
    </source>
</evidence>
<reference evidence="19" key="1">
    <citation type="submission" date="2022-12" db="EMBL/GenBank/DDBJ databases">
        <title>Polyphasic identification of a Novel Hot-Spring Cyanobacterium Ocullathermofonsia sinensis gen nov. sp. nov. and Genomic Insights on its Adaptations to the Thermal Habitat.</title>
        <authorList>
            <person name="Daroch M."/>
            <person name="Tang J."/>
            <person name="Jiang Y."/>
        </authorList>
    </citation>
    <scope>NUCLEOTIDE SEQUENCE</scope>
    <source>
        <strain evidence="19">PKUAC-SCTA174</strain>
    </source>
</reference>
<keyword evidence="12 17" id="KW-0129">CBS domain</keyword>
<evidence type="ECO:0000256" key="1">
    <source>
        <dbReference type="ARBA" id="ARBA00004651"/>
    </source>
</evidence>
<evidence type="ECO:0000256" key="16">
    <source>
        <dbReference type="PIRSR" id="PIRSR006404-2"/>
    </source>
</evidence>
<feature type="binding site" evidence="16">
    <location>
        <position position="68"/>
    </location>
    <ligand>
        <name>Zn(2+)</name>
        <dbReference type="ChEBI" id="CHEBI:29105"/>
        <note>catalytic</note>
    </ligand>
</feature>
<feature type="domain" description="CBS" evidence="18">
    <location>
        <begin position="311"/>
        <end position="371"/>
    </location>
</feature>
<dbReference type="GO" id="GO:0008237">
    <property type="term" value="F:metallopeptidase activity"/>
    <property type="evidence" value="ECO:0007669"/>
    <property type="project" value="UniProtKB-UniRule"/>
</dbReference>
<evidence type="ECO:0000256" key="8">
    <source>
        <dbReference type="ARBA" id="ARBA00022801"/>
    </source>
</evidence>
<keyword evidence="7" id="KW-0677">Repeat</keyword>
<comment type="similarity">
    <text evidence="2 14">Belongs to the peptidase M50B family.</text>
</comment>
<dbReference type="Gene3D" id="3.10.580.10">
    <property type="entry name" value="CBS-domain"/>
    <property type="match status" value="1"/>
</dbReference>
<dbReference type="CDD" id="cd06164">
    <property type="entry name" value="S2P-M50_SpoIVFB_CBS"/>
    <property type="match status" value="1"/>
</dbReference>
<dbReference type="GO" id="GO:0005886">
    <property type="term" value="C:plasma membrane"/>
    <property type="evidence" value="ECO:0007669"/>
    <property type="project" value="UniProtKB-SubCell"/>
</dbReference>
<evidence type="ECO:0000256" key="10">
    <source>
        <dbReference type="ARBA" id="ARBA00022989"/>
    </source>
</evidence>
<evidence type="ECO:0000256" key="11">
    <source>
        <dbReference type="ARBA" id="ARBA00023049"/>
    </source>
</evidence>
<keyword evidence="20" id="KW-1185">Reference proteome</keyword>
<keyword evidence="11 14" id="KW-0482">Metalloprotease</keyword>
<organism evidence="19 20">
    <name type="scientific">Thermocoleostomius sinensis A174</name>
    <dbReference type="NCBI Taxonomy" id="2016057"/>
    <lineage>
        <taxon>Bacteria</taxon>
        <taxon>Bacillati</taxon>
        <taxon>Cyanobacteriota</taxon>
        <taxon>Cyanophyceae</taxon>
        <taxon>Oculatellales</taxon>
        <taxon>Oculatellaceae</taxon>
        <taxon>Thermocoleostomius</taxon>
    </lineage>
</organism>
<feature type="active site" evidence="15">
    <location>
        <position position="65"/>
    </location>
</feature>
<keyword evidence="4 14" id="KW-0645">Protease</keyword>
<evidence type="ECO:0000256" key="5">
    <source>
        <dbReference type="ARBA" id="ARBA00022692"/>
    </source>
</evidence>
<evidence type="ECO:0000259" key="18">
    <source>
        <dbReference type="PROSITE" id="PS51371"/>
    </source>
</evidence>
<dbReference type="Proteomes" id="UP001163152">
    <property type="component" value="Chromosome"/>
</dbReference>
<evidence type="ECO:0000256" key="12">
    <source>
        <dbReference type="ARBA" id="ARBA00023122"/>
    </source>
</evidence>
<gene>
    <name evidence="19" type="ORF">OXH18_00155</name>
</gene>
<dbReference type="PANTHER" id="PTHR39188">
    <property type="entry name" value="MEMBRANE-ASSOCIATED ZINC METALLOPROTEASE M50B"/>
    <property type="match status" value="1"/>
</dbReference>
<evidence type="ECO:0000256" key="7">
    <source>
        <dbReference type="ARBA" id="ARBA00022737"/>
    </source>
</evidence>
<evidence type="ECO:0000256" key="14">
    <source>
        <dbReference type="PIRNR" id="PIRNR006404"/>
    </source>
</evidence>
<evidence type="ECO:0000256" key="3">
    <source>
        <dbReference type="ARBA" id="ARBA00022475"/>
    </source>
</evidence>
<dbReference type="InterPro" id="IPR008915">
    <property type="entry name" value="Peptidase_M50"/>
</dbReference>
<dbReference type="InterPro" id="IPR000644">
    <property type="entry name" value="CBS_dom"/>
</dbReference>
<keyword evidence="6 14" id="KW-0479">Metal-binding</keyword>
<keyword evidence="13 14" id="KW-0472">Membrane</keyword>